<gene>
    <name evidence="1" type="ORF">FGO68_gene3565</name>
</gene>
<organism evidence="1 2">
    <name type="scientific">Halteria grandinella</name>
    <dbReference type="NCBI Taxonomy" id="5974"/>
    <lineage>
        <taxon>Eukaryota</taxon>
        <taxon>Sar</taxon>
        <taxon>Alveolata</taxon>
        <taxon>Ciliophora</taxon>
        <taxon>Intramacronucleata</taxon>
        <taxon>Spirotrichea</taxon>
        <taxon>Stichotrichia</taxon>
        <taxon>Sporadotrichida</taxon>
        <taxon>Halteriidae</taxon>
        <taxon>Halteria</taxon>
    </lineage>
</organism>
<sequence>MEVSNQDPPALQMNLGKIKLRSVEILILFYAAPAKQYFLYPGYYWNNRNTECSLSKESDYSSHIKNLAFMHSINKAHRSHLVRHYKALKPIQTKFYFWEKGVTKRDYSNGCIEFAQLGEDEQKGEIHLCKGCNKWHACFVQVYDGDIEFQEQCNNCKLCHQCCHKWYCCDKCRKQGAEPGSCSMYKCDSCSKPCYIDYFSPHYENQPRPDYDCESCGTNHQCYGIKYDEKYCEMCDQCHGGTCSSD</sequence>
<protein>
    <submittedName>
        <fullName evidence="1">Uncharacterized protein</fullName>
    </submittedName>
</protein>
<name>A0A8J8NLH4_HALGN</name>
<comment type="caution">
    <text evidence="1">The sequence shown here is derived from an EMBL/GenBank/DDBJ whole genome shotgun (WGS) entry which is preliminary data.</text>
</comment>
<evidence type="ECO:0000313" key="1">
    <source>
        <dbReference type="EMBL" id="TNV76539.1"/>
    </source>
</evidence>
<dbReference type="AlphaFoldDB" id="A0A8J8NLH4"/>
<proteinExistence type="predicted"/>
<dbReference type="EMBL" id="RRYP01013397">
    <property type="protein sequence ID" value="TNV76539.1"/>
    <property type="molecule type" value="Genomic_DNA"/>
</dbReference>
<reference evidence="1" key="1">
    <citation type="submission" date="2019-06" db="EMBL/GenBank/DDBJ databases">
        <authorList>
            <person name="Zheng W."/>
        </authorList>
    </citation>
    <scope>NUCLEOTIDE SEQUENCE</scope>
    <source>
        <strain evidence="1">QDHG01</strain>
    </source>
</reference>
<dbReference type="Proteomes" id="UP000785679">
    <property type="component" value="Unassembled WGS sequence"/>
</dbReference>
<keyword evidence="2" id="KW-1185">Reference proteome</keyword>
<evidence type="ECO:0000313" key="2">
    <source>
        <dbReference type="Proteomes" id="UP000785679"/>
    </source>
</evidence>
<accession>A0A8J8NLH4</accession>